<evidence type="ECO:0000256" key="2">
    <source>
        <dbReference type="ARBA" id="ARBA00023002"/>
    </source>
</evidence>
<keyword evidence="2 4" id="KW-0560">Oxidoreductase</keyword>
<dbReference type="PRINTS" id="PR00080">
    <property type="entry name" value="SDRFAMILY"/>
</dbReference>
<dbReference type="RefSeq" id="WP_366194224.1">
    <property type="nucleotide sequence ID" value="NZ_JBFBVU010000025.1"/>
</dbReference>
<keyword evidence="5" id="KW-1185">Reference proteome</keyword>
<dbReference type="PRINTS" id="PR00081">
    <property type="entry name" value="GDHRDH"/>
</dbReference>
<evidence type="ECO:0000259" key="3">
    <source>
        <dbReference type="SMART" id="SM00822"/>
    </source>
</evidence>
<dbReference type="Pfam" id="PF13561">
    <property type="entry name" value="adh_short_C2"/>
    <property type="match status" value="1"/>
</dbReference>
<dbReference type="SUPFAM" id="SSF51735">
    <property type="entry name" value="NAD(P)-binding Rossmann-fold domains"/>
    <property type="match status" value="1"/>
</dbReference>
<comment type="similarity">
    <text evidence="1">Belongs to the short-chain dehydrogenases/reductases (SDR) family.</text>
</comment>
<dbReference type="SMART" id="SM00822">
    <property type="entry name" value="PKS_KR"/>
    <property type="match status" value="1"/>
</dbReference>
<dbReference type="Proteomes" id="UP001553161">
    <property type="component" value="Unassembled WGS sequence"/>
</dbReference>
<reference evidence="4 5" key="1">
    <citation type="submission" date="2024-07" db="EMBL/GenBank/DDBJ databases">
        <authorList>
            <person name="Kang M."/>
        </authorList>
    </citation>
    <scope>NUCLEOTIDE SEQUENCE [LARGE SCALE GENOMIC DNA]</scope>
    <source>
        <strain evidence="4 5">DFM31</strain>
    </source>
</reference>
<evidence type="ECO:0000256" key="1">
    <source>
        <dbReference type="ARBA" id="ARBA00006484"/>
    </source>
</evidence>
<sequence>MSDLYDSHPELRPVAVEAARYPSLKGRGVLITGGGSGIGAGLVEAFCDQGARVGFIDLSAAGAEATAGAVAQATGTRPEFAVADLRDIAALQAAVDDLRGRIGPVTVLVNNAGNDDRLPAQEVTPDYWDERFHTNIRHQFFAAQAVCADMKAQGGGAIVNMGSNSWMQGAPGLIAYTTAKSAVQGMTKSLAREWGVHGIRVNSIVPGWILTERQVVRAKAIYQDKFDDYLTRQCLKEFLLPPDVARMALWLAADDSRLVTSQSFIVDGGVV</sequence>
<accession>A0ABV3LB02</accession>
<dbReference type="PROSITE" id="PS00061">
    <property type="entry name" value="ADH_SHORT"/>
    <property type="match status" value="1"/>
</dbReference>
<dbReference type="InterPro" id="IPR057326">
    <property type="entry name" value="KR_dom"/>
</dbReference>
<dbReference type="InterPro" id="IPR020904">
    <property type="entry name" value="Sc_DH/Rdtase_CS"/>
</dbReference>
<dbReference type="InterPro" id="IPR002347">
    <property type="entry name" value="SDR_fam"/>
</dbReference>
<dbReference type="InterPro" id="IPR036291">
    <property type="entry name" value="NAD(P)-bd_dom_sf"/>
</dbReference>
<comment type="caution">
    <text evidence="4">The sequence shown here is derived from an EMBL/GenBank/DDBJ whole genome shotgun (WGS) entry which is preliminary data.</text>
</comment>
<dbReference type="CDD" id="cd05233">
    <property type="entry name" value="SDR_c"/>
    <property type="match status" value="1"/>
</dbReference>
<dbReference type="EC" id="1.-.-.-" evidence="4"/>
<protein>
    <submittedName>
        <fullName evidence="4">SDR family oxidoreductase</fullName>
        <ecNumber evidence="4">1.-.-.-</ecNumber>
    </submittedName>
</protein>
<gene>
    <name evidence="4" type="ORF">AB0T83_15955</name>
</gene>
<dbReference type="PANTHER" id="PTHR42760">
    <property type="entry name" value="SHORT-CHAIN DEHYDROGENASES/REDUCTASES FAMILY MEMBER"/>
    <property type="match status" value="1"/>
</dbReference>
<dbReference type="GO" id="GO:0016491">
    <property type="term" value="F:oxidoreductase activity"/>
    <property type="evidence" value="ECO:0007669"/>
    <property type="project" value="UniProtKB-KW"/>
</dbReference>
<organism evidence="4 5">
    <name type="scientific">Meridianimarinicoccus marinus</name>
    <dbReference type="NCBI Taxonomy" id="3231483"/>
    <lineage>
        <taxon>Bacteria</taxon>
        <taxon>Pseudomonadati</taxon>
        <taxon>Pseudomonadota</taxon>
        <taxon>Alphaproteobacteria</taxon>
        <taxon>Rhodobacterales</taxon>
        <taxon>Paracoccaceae</taxon>
        <taxon>Meridianimarinicoccus</taxon>
    </lineage>
</organism>
<dbReference type="EMBL" id="JBFBVU010000025">
    <property type="protein sequence ID" value="MEV8468270.1"/>
    <property type="molecule type" value="Genomic_DNA"/>
</dbReference>
<evidence type="ECO:0000313" key="4">
    <source>
        <dbReference type="EMBL" id="MEV8468270.1"/>
    </source>
</evidence>
<name>A0ABV3LB02_9RHOB</name>
<feature type="domain" description="Ketoreductase" evidence="3">
    <location>
        <begin position="27"/>
        <end position="211"/>
    </location>
</feature>
<proteinExistence type="inferred from homology"/>
<evidence type="ECO:0000313" key="5">
    <source>
        <dbReference type="Proteomes" id="UP001553161"/>
    </source>
</evidence>
<dbReference type="Gene3D" id="3.40.50.720">
    <property type="entry name" value="NAD(P)-binding Rossmann-like Domain"/>
    <property type="match status" value="1"/>
</dbReference>
<dbReference type="PANTHER" id="PTHR42760:SF133">
    <property type="entry name" value="3-OXOACYL-[ACYL-CARRIER-PROTEIN] REDUCTASE"/>
    <property type="match status" value="1"/>
</dbReference>